<feature type="non-terminal residue" evidence="1">
    <location>
        <position position="1"/>
    </location>
</feature>
<dbReference type="EMBL" id="JABSTQ010009071">
    <property type="protein sequence ID" value="KAG0433312.1"/>
    <property type="molecule type" value="Genomic_DNA"/>
</dbReference>
<name>A0AC60QGJ2_IXOPE</name>
<organism evidence="1 2">
    <name type="scientific">Ixodes persulcatus</name>
    <name type="common">Taiga tick</name>
    <dbReference type="NCBI Taxonomy" id="34615"/>
    <lineage>
        <taxon>Eukaryota</taxon>
        <taxon>Metazoa</taxon>
        <taxon>Ecdysozoa</taxon>
        <taxon>Arthropoda</taxon>
        <taxon>Chelicerata</taxon>
        <taxon>Arachnida</taxon>
        <taxon>Acari</taxon>
        <taxon>Parasitiformes</taxon>
        <taxon>Ixodida</taxon>
        <taxon>Ixodoidea</taxon>
        <taxon>Ixodidae</taxon>
        <taxon>Ixodinae</taxon>
        <taxon>Ixodes</taxon>
    </lineage>
</organism>
<feature type="non-terminal residue" evidence="1">
    <location>
        <position position="76"/>
    </location>
</feature>
<reference evidence="1 2" key="1">
    <citation type="journal article" date="2020" name="Cell">
        <title>Large-Scale Comparative Analyses of Tick Genomes Elucidate Their Genetic Diversity and Vector Capacities.</title>
        <authorList>
            <consortium name="Tick Genome and Microbiome Consortium (TIGMIC)"/>
            <person name="Jia N."/>
            <person name="Wang J."/>
            <person name="Shi W."/>
            <person name="Du L."/>
            <person name="Sun Y."/>
            <person name="Zhan W."/>
            <person name="Jiang J.F."/>
            <person name="Wang Q."/>
            <person name="Zhang B."/>
            <person name="Ji P."/>
            <person name="Bell-Sakyi L."/>
            <person name="Cui X.M."/>
            <person name="Yuan T.T."/>
            <person name="Jiang B.G."/>
            <person name="Yang W.F."/>
            <person name="Lam T.T."/>
            <person name="Chang Q.C."/>
            <person name="Ding S.J."/>
            <person name="Wang X.J."/>
            <person name="Zhu J.G."/>
            <person name="Ruan X.D."/>
            <person name="Zhao L."/>
            <person name="Wei J.T."/>
            <person name="Ye R.Z."/>
            <person name="Que T.C."/>
            <person name="Du C.H."/>
            <person name="Zhou Y.H."/>
            <person name="Cheng J.X."/>
            <person name="Dai P.F."/>
            <person name="Guo W.B."/>
            <person name="Han X.H."/>
            <person name="Huang E.J."/>
            <person name="Li L.F."/>
            <person name="Wei W."/>
            <person name="Gao Y.C."/>
            <person name="Liu J.Z."/>
            <person name="Shao H.Z."/>
            <person name="Wang X."/>
            <person name="Wang C.C."/>
            <person name="Yang T.C."/>
            <person name="Huo Q.B."/>
            <person name="Li W."/>
            <person name="Chen H.Y."/>
            <person name="Chen S.E."/>
            <person name="Zhou L.G."/>
            <person name="Ni X.B."/>
            <person name="Tian J.H."/>
            <person name="Sheng Y."/>
            <person name="Liu T."/>
            <person name="Pan Y.S."/>
            <person name="Xia L.Y."/>
            <person name="Li J."/>
            <person name="Zhao F."/>
            <person name="Cao W.C."/>
        </authorList>
    </citation>
    <scope>NUCLEOTIDE SEQUENCE [LARGE SCALE GENOMIC DNA]</scope>
    <source>
        <strain evidence="1">Iper-2018</strain>
    </source>
</reference>
<dbReference type="Proteomes" id="UP000805193">
    <property type="component" value="Unassembled WGS sequence"/>
</dbReference>
<evidence type="ECO:0000313" key="2">
    <source>
        <dbReference type="Proteomes" id="UP000805193"/>
    </source>
</evidence>
<proteinExistence type="predicted"/>
<accession>A0AC60QGJ2</accession>
<comment type="caution">
    <text evidence="1">The sequence shown here is derived from an EMBL/GenBank/DDBJ whole genome shotgun (WGS) entry which is preliminary data.</text>
</comment>
<keyword evidence="2" id="KW-1185">Reference proteome</keyword>
<evidence type="ECO:0000313" key="1">
    <source>
        <dbReference type="EMBL" id="KAG0433312.1"/>
    </source>
</evidence>
<sequence>NDKVASIRRHATLSHGLVCMVPPARCGPKCRHHGEYCRLNKRHKGFERRIGHPSQHRRRHGFRTACTLLARRLQVA</sequence>
<gene>
    <name evidence="1" type="ORF">HPB47_020029</name>
</gene>
<protein>
    <submittedName>
        <fullName evidence="1">Uncharacterized protein</fullName>
    </submittedName>
</protein>